<dbReference type="InterPro" id="IPR015943">
    <property type="entry name" value="WD40/YVTN_repeat-like_dom_sf"/>
</dbReference>
<feature type="repeat" description="WD" evidence="8">
    <location>
        <begin position="227"/>
        <end position="260"/>
    </location>
</feature>
<dbReference type="Gene3D" id="2.130.10.10">
    <property type="entry name" value="YVTN repeat-like/Quinoprotein amine dehydrogenase"/>
    <property type="match status" value="1"/>
</dbReference>
<evidence type="ECO:0000256" key="4">
    <source>
        <dbReference type="ARBA" id="ARBA00022737"/>
    </source>
</evidence>
<feature type="domain" description="CDC20/Fizzy WD40" evidence="10">
    <location>
        <begin position="176"/>
        <end position="386"/>
    </location>
</feature>
<dbReference type="PROSITE" id="PS00678">
    <property type="entry name" value="WD_REPEATS_1"/>
    <property type="match status" value="1"/>
</dbReference>
<dbReference type="PANTHER" id="PTHR19918:SF8">
    <property type="entry name" value="FI02843P"/>
    <property type="match status" value="1"/>
</dbReference>
<evidence type="ECO:0000313" key="12">
    <source>
        <dbReference type="Proteomes" id="UP000652761"/>
    </source>
</evidence>
<name>A0A843X9N9_COLES</name>
<dbReference type="Proteomes" id="UP000652761">
    <property type="component" value="Unassembled WGS sequence"/>
</dbReference>
<organism evidence="11 12">
    <name type="scientific">Colocasia esculenta</name>
    <name type="common">Wild taro</name>
    <name type="synonym">Arum esculentum</name>
    <dbReference type="NCBI Taxonomy" id="4460"/>
    <lineage>
        <taxon>Eukaryota</taxon>
        <taxon>Viridiplantae</taxon>
        <taxon>Streptophyta</taxon>
        <taxon>Embryophyta</taxon>
        <taxon>Tracheophyta</taxon>
        <taxon>Spermatophyta</taxon>
        <taxon>Magnoliopsida</taxon>
        <taxon>Liliopsida</taxon>
        <taxon>Araceae</taxon>
        <taxon>Aroideae</taxon>
        <taxon>Colocasieae</taxon>
        <taxon>Colocasia</taxon>
    </lineage>
</organism>
<keyword evidence="4" id="KW-0677">Repeat</keyword>
<dbReference type="InterPro" id="IPR019775">
    <property type="entry name" value="WD40_repeat_CS"/>
</dbReference>
<dbReference type="PANTHER" id="PTHR19918">
    <property type="entry name" value="CELL DIVISION CYCLE 20 CDC20 FIZZY -RELATED"/>
    <property type="match status" value="1"/>
</dbReference>
<keyword evidence="2 8" id="KW-0853">WD repeat</keyword>
<evidence type="ECO:0000256" key="6">
    <source>
        <dbReference type="ARBA" id="ARBA00023306"/>
    </source>
</evidence>
<dbReference type="GO" id="GO:1905786">
    <property type="term" value="P:positive regulation of anaphase-promoting complex-dependent catabolic process"/>
    <property type="evidence" value="ECO:0007669"/>
    <property type="project" value="TreeGrafter"/>
</dbReference>
<evidence type="ECO:0000313" key="11">
    <source>
        <dbReference type="EMBL" id="MQM15978.1"/>
    </source>
</evidence>
<dbReference type="PROSITE" id="PS50082">
    <property type="entry name" value="WD_REPEATS_2"/>
    <property type="match status" value="1"/>
</dbReference>
<dbReference type="InterPro" id="IPR033010">
    <property type="entry name" value="Cdc20/Fizzy"/>
</dbReference>
<evidence type="ECO:0000256" key="1">
    <source>
        <dbReference type="ARBA" id="ARBA00006445"/>
    </source>
</evidence>
<dbReference type="InterPro" id="IPR056150">
    <property type="entry name" value="WD40_CDC20-Fz"/>
</dbReference>
<dbReference type="SMART" id="SM00320">
    <property type="entry name" value="WD40"/>
    <property type="match status" value="5"/>
</dbReference>
<evidence type="ECO:0000256" key="5">
    <source>
        <dbReference type="ARBA" id="ARBA00022776"/>
    </source>
</evidence>
<keyword evidence="3" id="KW-0132">Cell division</keyword>
<reference evidence="11" key="1">
    <citation type="submission" date="2017-07" db="EMBL/GenBank/DDBJ databases">
        <title>Taro Niue Genome Assembly and Annotation.</title>
        <authorList>
            <person name="Atibalentja N."/>
            <person name="Keating K."/>
            <person name="Fields C.J."/>
        </authorList>
    </citation>
    <scope>NUCLEOTIDE SEQUENCE</scope>
    <source>
        <strain evidence="11">Niue_2</strain>
        <tissue evidence="11">Leaf</tissue>
    </source>
</reference>
<dbReference type="PROSITE" id="PS50294">
    <property type="entry name" value="WD_REPEATS_REGION"/>
    <property type="match status" value="1"/>
</dbReference>
<keyword evidence="5" id="KW-0498">Mitosis</keyword>
<dbReference type="GO" id="GO:0031145">
    <property type="term" value="P:anaphase-promoting complex-dependent catabolic process"/>
    <property type="evidence" value="ECO:0007669"/>
    <property type="project" value="TreeGrafter"/>
</dbReference>
<keyword evidence="12" id="KW-1185">Reference proteome</keyword>
<dbReference type="AlphaFoldDB" id="A0A843X9N9"/>
<gene>
    <name evidence="11" type="ORF">Taro_048932</name>
</gene>
<evidence type="ECO:0000256" key="2">
    <source>
        <dbReference type="ARBA" id="ARBA00022574"/>
    </source>
</evidence>
<dbReference type="GO" id="GO:0051301">
    <property type="term" value="P:cell division"/>
    <property type="evidence" value="ECO:0007669"/>
    <property type="project" value="UniProtKB-KW"/>
</dbReference>
<dbReference type="GO" id="GO:0010997">
    <property type="term" value="F:anaphase-promoting complex binding"/>
    <property type="evidence" value="ECO:0007669"/>
    <property type="project" value="InterPro"/>
</dbReference>
<dbReference type="InterPro" id="IPR001680">
    <property type="entry name" value="WD40_rpt"/>
</dbReference>
<sequence>MDGIISLLFYISKASPSESGEPDFCHEVLPKSLQTRHLARGSTIPTHFHFILFTKSWSYVHPWSLEMGGQGYHPMPGSTSASIDEGLLSSGRPEDRKKVHIHFLPHCRERDSRNAPWVGVTTSASSRRGDPSRSQSVYLSTDKCHLSTATDVSSSLGSIDRYLLSVDSRWFRFQKCRTFSQVRTLRGAHQSRVGSLAWNGCILTTGGGDGLVVSHDHRMSSPTVRMYKGHRLEVCGLKWSASGRRLASGGADRLVHLWDVAMNPRPAYAHRLEDHISRVRALAWCPFKSHLLASGGGEGDNQIRFWDTLTGVCLMSVDTGSQVSGLLWNQQERERELLSAHCSGENTLMLWKYPSMAKIADIRHPIKQLLYMAQSPDNCTVASAGNRKAYFLDIFGDPEAPEEPKKPQDPGLFGRFNHIR</sequence>
<proteinExistence type="inferred from homology"/>
<evidence type="ECO:0000259" key="10">
    <source>
        <dbReference type="Pfam" id="PF24807"/>
    </source>
</evidence>
<dbReference type="GO" id="GO:0005680">
    <property type="term" value="C:anaphase-promoting complex"/>
    <property type="evidence" value="ECO:0007669"/>
    <property type="project" value="TreeGrafter"/>
</dbReference>
<comment type="caution">
    <text evidence="11">The sequence shown here is derived from an EMBL/GenBank/DDBJ whole genome shotgun (WGS) entry which is preliminary data.</text>
</comment>
<accession>A0A843X9N9</accession>
<feature type="region of interest" description="Disordered" evidence="9">
    <location>
        <begin position="398"/>
        <end position="420"/>
    </location>
</feature>
<dbReference type="SUPFAM" id="SSF50978">
    <property type="entry name" value="WD40 repeat-like"/>
    <property type="match status" value="1"/>
</dbReference>
<dbReference type="EMBL" id="NMUH01006776">
    <property type="protein sequence ID" value="MQM15978.1"/>
    <property type="molecule type" value="Genomic_DNA"/>
</dbReference>
<comment type="similarity">
    <text evidence="1">Belongs to the WD repeat CDC20/Fizzy family.</text>
</comment>
<evidence type="ECO:0000256" key="7">
    <source>
        <dbReference type="ARBA" id="ARBA00023425"/>
    </source>
</evidence>
<evidence type="ECO:0000256" key="3">
    <source>
        <dbReference type="ARBA" id="ARBA00022618"/>
    </source>
</evidence>
<comment type="function">
    <text evidence="7">Component of the anaphase promoting complex/cyclosome (APC/C), a cell cycle-regulated E3 ubiquitin-protein ligase complex that controls progression through mitosis and the G1 phase of the cell cycle.</text>
</comment>
<dbReference type="GO" id="GO:1990757">
    <property type="term" value="F:ubiquitin ligase activator activity"/>
    <property type="evidence" value="ECO:0007669"/>
    <property type="project" value="TreeGrafter"/>
</dbReference>
<dbReference type="InterPro" id="IPR036322">
    <property type="entry name" value="WD40_repeat_dom_sf"/>
</dbReference>
<dbReference type="OrthoDB" id="10263272at2759"/>
<dbReference type="Pfam" id="PF24807">
    <property type="entry name" value="WD40_CDC20-Fz"/>
    <property type="match status" value="1"/>
</dbReference>
<evidence type="ECO:0000256" key="9">
    <source>
        <dbReference type="SAM" id="MobiDB-lite"/>
    </source>
</evidence>
<evidence type="ECO:0000256" key="8">
    <source>
        <dbReference type="PROSITE-ProRule" id="PRU00221"/>
    </source>
</evidence>
<protein>
    <recommendedName>
        <fullName evidence="10">CDC20/Fizzy WD40 domain-containing protein</fullName>
    </recommendedName>
</protein>
<keyword evidence="6" id="KW-0131">Cell cycle</keyword>